<evidence type="ECO:0000313" key="1">
    <source>
        <dbReference type="EMBL" id="SVC73464.1"/>
    </source>
</evidence>
<sequence>MKKLYIPGIVFLITMMSSVNTFAQDSELYISLNFQ</sequence>
<gene>
    <name evidence="1" type="ORF">METZ01_LOCUS326318</name>
</gene>
<organism evidence="1">
    <name type="scientific">marine metagenome</name>
    <dbReference type="NCBI Taxonomy" id="408172"/>
    <lineage>
        <taxon>unclassified sequences</taxon>
        <taxon>metagenomes</taxon>
        <taxon>ecological metagenomes</taxon>
    </lineage>
</organism>
<protein>
    <submittedName>
        <fullName evidence="1">Uncharacterized protein</fullName>
    </submittedName>
</protein>
<accession>A0A382PJ94</accession>
<feature type="non-terminal residue" evidence="1">
    <location>
        <position position="35"/>
    </location>
</feature>
<dbReference type="EMBL" id="UINC01107811">
    <property type="protein sequence ID" value="SVC73464.1"/>
    <property type="molecule type" value="Genomic_DNA"/>
</dbReference>
<name>A0A382PJ94_9ZZZZ</name>
<proteinExistence type="predicted"/>
<dbReference type="AlphaFoldDB" id="A0A382PJ94"/>
<reference evidence="1" key="1">
    <citation type="submission" date="2018-05" db="EMBL/GenBank/DDBJ databases">
        <authorList>
            <person name="Lanie J.A."/>
            <person name="Ng W.-L."/>
            <person name="Kazmierczak K.M."/>
            <person name="Andrzejewski T.M."/>
            <person name="Davidsen T.M."/>
            <person name="Wayne K.J."/>
            <person name="Tettelin H."/>
            <person name="Glass J.I."/>
            <person name="Rusch D."/>
            <person name="Podicherti R."/>
            <person name="Tsui H.-C.T."/>
            <person name="Winkler M.E."/>
        </authorList>
    </citation>
    <scope>NUCLEOTIDE SEQUENCE</scope>
</reference>